<keyword evidence="2" id="KW-1185">Reference proteome</keyword>
<accession>A0A2I0JP36</accession>
<evidence type="ECO:0000313" key="1">
    <source>
        <dbReference type="EMBL" id="PKI57660.1"/>
    </source>
</evidence>
<evidence type="ECO:0000313" key="2">
    <source>
        <dbReference type="Proteomes" id="UP000233551"/>
    </source>
</evidence>
<sequence>MKLGDFLSNRQARKTGRFEPSDAHKELAPRGQISTAPHAVAVQCWWLRQAFCRPRCMRHRAWRLRGTDHPTNVCLEGPCARISRTVSRARCFWIGWTWIRRGGSFRRRKTDGQGKIFLLPTDGEVRAGDERGFNNGVAIGLQLQISGYMYDTSRCFLLITVLYIGLLSQHPKSSSEAIFSFWLSCSKRAFSSVSDFK</sequence>
<gene>
    <name evidence="1" type="ORF">CRG98_021988</name>
</gene>
<reference evidence="1 2" key="1">
    <citation type="submission" date="2017-11" db="EMBL/GenBank/DDBJ databases">
        <title>De-novo sequencing of pomegranate (Punica granatum L.) genome.</title>
        <authorList>
            <person name="Akparov Z."/>
            <person name="Amiraslanov A."/>
            <person name="Hajiyeva S."/>
            <person name="Abbasov M."/>
            <person name="Kaur K."/>
            <person name="Hamwieh A."/>
            <person name="Solovyev V."/>
            <person name="Salamov A."/>
            <person name="Braich B."/>
            <person name="Kosarev P."/>
            <person name="Mahmoud A."/>
            <person name="Hajiyev E."/>
            <person name="Babayeva S."/>
            <person name="Izzatullayeva V."/>
            <person name="Mammadov A."/>
            <person name="Mammadov A."/>
            <person name="Sharifova S."/>
            <person name="Ojaghi J."/>
            <person name="Eynullazada K."/>
            <person name="Bayramov B."/>
            <person name="Abdulazimova A."/>
            <person name="Shahmuradov I."/>
        </authorList>
    </citation>
    <scope>NUCLEOTIDE SEQUENCE [LARGE SCALE GENOMIC DNA]</scope>
    <source>
        <strain evidence="2">cv. AG2017</strain>
        <tissue evidence="1">Leaf</tissue>
    </source>
</reference>
<protein>
    <submittedName>
        <fullName evidence="1">Uncharacterized protein</fullName>
    </submittedName>
</protein>
<dbReference type="Proteomes" id="UP000233551">
    <property type="component" value="Unassembled WGS sequence"/>
</dbReference>
<feature type="non-terminal residue" evidence="1">
    <location>
        <position position="197"/>
    </location>
</feature>
<name>A0A2I0JP36_PUNGR</name>
<organism evidence="1 2">
    <name type="scientific">Punica granatum</name>
    <name type="common">Pomegranate</name>
    <dbReference type="NCBI Taxonomy" id="22663"/>
    <lineage>
        <taxon>Eukaryota</taxon>
        <taxon>Viridiplantae</taxon>
        <taxon>Streptophyta</taxon>
        <taxon>Embryophyta</taxon>
        <taxon>Tracheophyta</taxon>
        <taxon>Spermatophyta</taxon>
        <taxon>Magnoliopsida</taxon>
        <taxon>eudicotyledons</taxon>
        <taxon>Gunneridae</taxon>
        <taxon>Pentapetalae</taxon>
        <taxon>rosids</taxon>
        <taxon>malvids</taxon>
        <taxon>Myrtales</taxon>
        <taxon>Lythraceae</taxon>
        <taxon>Punica</taxon>
    </lineage>
</organism>
<dbReference type="EMBL" id="PGOL01001503">
    <property type="protein sequence ID" value="PKI57660.1"/>
    <property type="molecule type" value="Genomic_DNA"/>
</dbReference>
<dbReference type="AlphaFoldDB" id="A0A2I0JP36"/>
<proteinExistence type="predicted"/>
<comment type="caution">
    <text evidence="1">The sequence shown here is derived from an EMBL/GenBank/DDBJ whole genome shotgun (WGS) entry which is preliminary data.</text>
</comment>